<name>A0ABY8A435_9ACTN</name>
<gene>
    <name evidence="2" type="ORF">MOV08_10025</name>
</gene>
<dbReference type="Proteomes" id="UP001218629">
    <property type="component" value="Chromosome"/>
</dbReference>
<sequence length="454" mass="50037">MSTLANQLAAAEREEVARGIRLLLARPLLTEAADPPGFDLVRRRREPLAKWFDYTCGWSLVVEPRRGYARLAKVRAGVDGSRPARRARSGRAPFDRRRYVLLCVTAAELLSMPMTTIGLLADRVVQATATDQALPAFDPVHRPERMAFVDVLKLLEAYGVLRAVDGATEAYVASPEAKVLYRVDTTLLMRLPTAPVGASRLAVPPDEVPLRFEELLAGLVRERRYGGAPEAAGSGEREEVRNEPAAASDTQRNLWLRHSVLRRLFDDPVLYRVDLTDEELAYVTSLTGRQILRRSVEQAGFVLEERAEGFLLVDPDALATDLRFPDDASTARVAALLLLESVCSSPGGMLPEQFAEAGADLLRRFPRWAKAYQSADGAVRLVEDAVRVLCDVGLVRRAGGRVVARPAAYRYRLAETTSTDADDRRRHRQATGTNPPATPSTTPAFDTPDEGDEQ</sequence>
<dbReference type="InterPro" id="IPR013494">
    <property type="entry name" value="CHP02678"/>
</dbReference>
<protein>
    <submittedName>
        <fullName evidence="2">TIGR02678 family protein</fullName>
    </submittedName>
</protein>
<evidence type="ECO:0000256" key="1">
    <source>
        <dbReference type="SAM" id="MobiDB-lite"/>
    </source>
</evidence>
<organism evidence="2 3">
    <name type="scientific">Streptomyces yunnanensis</name>
    <dbReference type="NCBI Taxonomy" id="156453"/>
    <lineage>
        <taxon>Bacteria</taxon>
        <taxon>Bacillati</taxon>
        <taxon>Actinomycetota</taxon>
        <taxon>Actinomycetes</taxon>
        <taxon>Kitasatosporales</taxon>
        <taxon>Streptomycetaceae</taxon>
        <taxon>Streptomyces</taxon>
    </lineage>
</organism>
<evidence type="ECO:0000313" key="3">
    <source>
        <dbReference type="Proteomes" id="UP001218629"/>
    </source>
</evidence>
<dbReference type="EMBL" id="CP095749">
    <property type="protein sequence ID" value="WEB39573.1"/>
    <property type="molecule type" value="Genomic_DNA"/>
</dbReference>
<reference evidence="2 3" key="1">
    <citation type="submission" date="2022-03" db="EMBL/GenBank/DDBJ databases">
        <title>Streptomyces yunnanensis P86,complete genome.</title>
        <authorList>
            <person name="Chen S."/>
            <person name="Zhang Q."/>
        </authorList>
    </citation>
    <scope>NUCLEOTIDE SEQUENCE [LARGE SCALE GENOMIC DNA]</scope>
    <source>
        <strain evidence="2 3">P86</strain>
    </source>
</reference>
<feature type="region of interest" description="Disordered" evidence="1">
    <location>
        <begin position="415"/>
        <end position="454"/>
    </location>
</feature>
<dbReference type="Pfam" id="PF09661">
    <property type="entry name" value="DUF2398"/>
    <property type="match status" value="1"/>
</dbReference>
<keyword evidence="3" id="KW-1185">Reference proteome</keyword>
<proteinExistence type="predicted"/>
<dbReference type="RefSeq" id="WP_275307117.1">
    <property type="nucleotide sequence ID" value="NZ_CP095749.1"/>
</dbReference>
<evidence type="ECO:0000313" key="2">
    <source>
        <dbReference type="EMBL" id="WEB39573.1"/>
    </source>
</evidence>
<feature type="compositionally biased region" description="Low complexity" evidence="1">
    <location>
        <begin position="430"/>
        <end position="446"/>
    </location>
</feature>
<accession>A0ABY8A435</accession>
<dbReference type="NCBIfam" id="TIGR02678">
    <property type="entry name" value="TIGR02678 family protein"/>
    <property type="match status" value="1"/>
</dbReference>